<sequence>MSVKSPLMYVDDSIKPSLGSPIPLLEKQPKKESRTIANLKNSLRSIGNKAVTLFDESPGYHSRDNSSRSTQSASSRSSSNVSQGVSPKVPTSSLAIVINTRRLQENNDDSDTENELASSDPNRVVFVRDFMPDPRKLLQGRGSSAFVRSLIRANVIDCASCKWSPAYFSYVSYGARRKQLTTLEANSLRWLICQYIIIEAARRNAVQQALREQLGRKLTDFRIAVQCVSGMTVLKYGRKGKPHTTQLQVEHADSIRWTPKLGHHLTSMLQQQKQKSIALSTVIAIESGIKSEVFRKAVKDSKSQLDPTCCLSLITPTRTLDVVTSSRQQCDWLRRGVELMVAQAHENEKKASAHVETTIMKKLGSMTVFKHGRRGKPHKTQLNVDKYGEITWKGKSGGAVLLPEVIEIRLGHGTAVFQRLPQKSNPKHCVSLVTVSRTLDLELVSESERDYVVIAFRYLLNKMRDRAREAKRMKAERGVRKLQEAYEYHARNMQLQNQTFDLERYPGAAPVASPSSSLSSSAPSSPVALERYPSQPRDSPDRLPSSSTSSTGSSQASSPATSSTMPR</sequence>
<feature type="region of interest" description="Disordered" evidence="1">
    <location>
        <begin position="1"/>
        <end position="36"/>
    </location>
</feature>
<evidence type="ECO:0000313" key="3">
    <source>
        <dbReference type="Proteomes" id="UP000481153"/>
    </source>
</evidence>
<organism evidence="2 3">
    <name type="scientific">Aphanomyces euteiches</name>
    <dbReference type="NCBI Taxonomy" id="100861"/>
    <lineage>
        <taxon>Eukaryota</taxon>
        <taxon>Sar</taxon>
        <taxon>Stramenopiles</taxon>
        <taxon>Oomycota</taxon>
        <taxon>Saprolegniomycetes</taxon>
        <taxon>Saprolegniales</taxon>
        <taxon>Verrucalvaceae</taxon>
        <taxon>Aphanomyces</taxon>
    </lineage>
</organism>
<dbReference type="Gene3D" id="2.30.29.30">
    <property type="entry name" value="Pleckstrin-homology domain (PH domain)/Phosphotyrosine-binding domain (PTB)"/>
    <property type="match status" value="2"/>
</dbReference>
<reference evidence="2 3" key="1">
    <citation type="submission" date="2019-07" db="EMBL/GenBank/DDBJ databases">
        <title>Genomics analysis of Aphanomyces spp. identifies a new class of oomycete effector associated with host adaptation.</title>
        <authorList>
            <person name="Gaulin E."/>
        </authorList>
    </citation>
    <scope>NUCLEOTIDE SEQUENCE [LARGE SCALE GENOMIC DNA]</scope>
    <source>
        <strain evidence="2 3">ATCC 201684</strain>
    </source>
</reference>
<protein>
    <recommendedName>
        <fullName evidence="4">PH domain-containing protein</fullName>
    </recommendedName>
</protein>
<comment type="caution">
    <text evidence="2">The sequence shown here is derived from an EMBL/GenBank/DDBJ whole genome shotgun (WGS) entry which is preliminary data.</text>
</comment>
<proteinExistence type="predicted"/>
<dbReference type="VEuPathDB" id="FungiDB:AeMF1_004073"/>
<feature type="compositionally biased region" description="Low complexity" evidence="1">
    <location>
        <begin position="67"/>
        <end position="86"/>
    </location>
</feature>
<dbReference type="EMBL" id="VJMJ01000079">
    <property type="protein sequence ID" value="KAF0738094.1"/>
    <property type="molecule type" value="Genomic_DNA"/>
</dbReference>
<dbReference type="Proteomes" id="UP000481153">
    <property type="component" value="Unassembled WGS sequence"/>
</dbReference>
<accession>A0A6G0XD82</accession>
<evidence type="ECO:0008006" key="4">
    <source>
        <dbReference type="Google" id="ProtNLM"/>
    </source>
</evidence>
<evidence type="ECO:0000256" key="1">
    <source>
        <dbReference type="SAM" id="MobiDB-lite"/>
    </source>
</evidence>
<feature type="region of interest" description="Disordered" evidence="1">
    <location>
        <begin position="506"/>
        <end position="567"/>
    </location>
</feature>
<evidence type="ECO:0000313" key="2">
    <source>
        <dbReference type="EMBL" id="KAF0738094.1"/>
    </source>
</evidence>
<name>A0A6G0XD82_9STRA</name>
<gene>
    <name evidence="2" type="ORF">Ae201684_006083</name>
</gene>
<keyword evidence="3" id="KW-1185">Reference proteome</keyword>
<feature type="region of interest" description="Disordered" evidence="1">
    <location>
        <begin position="54"/>
        <end position="88"/>
    </location>
</feature>
<feature type="compositionally biased region" description="Low complexity" evidence="1">
    <location>
        <begin position="508"/>
        <end position="567"/>
    </location>
</feature>
<dbReference type="InterPro" id="IPR011993">
    <property type="entry name" value="PH-like_dom_sf"/>
</dbReference>
<dbReference type="AlphaFoldDB" id="A0A6G0XD82"/>